<proteinExistence type="inferred from homology"/>
<keyword evidence="5" id="KW-0964">Secreted</keyword>
<dbReference type="InterPro" id="IPR029413">
    <property type="entry name" value="RG-lyase_II"/>
</dbReference>
<keyword evidence="7 13" id="KW-0456">Lyase</keyword>
<evidence type="ECO:0000256" key="5">
    <source>
        <dbReference type="ARBA" id="ARBA00022525"/>
    </source>
</evidence>
<dbReference type="PANTHER" id="PTHR32018:SF1">
    <property type="entry name" value="RHAMNOGALACTURONAN ENDOLYASE"/>
    <property type="match status" value="1"/>
</dbReference>
<dbReference type="InterPro" id="IPR011013">
    <property type="entry name" value="Gal_mutarotase_sf_dom"/>
</dbReference>
<evidence type="ECO:0000256" key="10">
    <source>
        <dbReference type="SAM" id="SignalP"/>
    </source>
</evidence>
<dbReference type="Proteomes" id="UP001243330">
    <property type="component" value="Unassembled WGS sequence"/>
</dbReference>
<comment type="subcellular location">
    <subcellularLocation>
        <location evidence="2">Secreted</location>
    </subcellularLocation>
</comment>
<evidence type="ECO:0000256" key="4">
    <source>
        <dbReference type="ARBA" id="ARBA00012437"/>
    </source>
</evidence>
<protein>
    <recommendedName>
        <fullName evidence="4">rhamnogalacturonan endolyase</fullName>
        <ecNumber evidence="4">4.2.2.23</ecNumber>
    </recommendedName>
</protein>
<comment type="similarity">
    <text evidence="3">Belongs to the polysaccharide lyase 4 family.</text>
</comment>
<feature type="chain" id="PRO_5042248050" description="rhamnogalacturonan endolyase" evidence="10">
    <location>
        <begin position="17"/>
        <end position="568"/>
    </location>
</feature>
<evidence type="ECO:0000256" key="2">
    <source>
        <dbReference type="ARBA" id="ARBA00004613"/>
    </source>
</evidence>
<reference evidence="13" key="1">
    <citation type="submission" date="2023-01" db="EMBL/GenBank/DDBJ databases">
        <title>Colletotrichum chrysophilum M932 genome sequence.</title>
        <authorList>
            <person name="Baroncelli R."/>
        </authorList>
    </citation>
    <scope>NUCLEOTIDE SEQUENCE</scope>
    <source>
        <strain evidence="13">M932</strain>
    </source>
</reference>
<dbReference type="CDD" id="cd10320">
    <property type="entry name" value="RGL4_N"/>
    <property type="match status" value="1"/>
</dbReference>
<dbReference type="Gene3D" id="2.70.98.10">
    <property type="match status" value="1"/>
</dbReference>
<dbReference type="EC" id="4.2.2.23" evidence="4"/>
<comment type="caution">
    <text evidence="13">The sequence shown here is derived from an EMBL/GenBank/DDBJ whole genome shotgun (WGS) entry which is preliminary data.</text>
</comment>
<dbReference type="Pfam" id="PF14683">
    <property type="entry name" value="CBM-like"/>
    <property type="match status" value="1"/>
</dbReference>
<gene>
    <name evidence="13" type="ORF">CCHR01_06949</name>
</gene>
<keyword evidence="8" id="KW-0119">Carbohydrate metabolism</keyword>
<evidence type="ECO:0000313" key="13">
    <source>
        <dbReference type="EMBL" id="KAK1850402.1"/>
    </source>
</evidence>
<dbReference type="InterPro" id="IPR008979">
    <property type="entry name" value="Galactose-bd-like_sf"/>
</dbReference>
<dbReference type="InterPro" id="IPR051850">
    <property type="entry name" value="Polysacch_Lyase_4"/>
</dbReference>
<dbReference type="CDD" id="cd10316">
    <property type="entry name" value="RGL4_M"/>
    <property type="match status" value="1"/>
</dbReference>
<keyword evidence="14" id="KW-1185">Reference proteome</keyword>
<dbReference type="Pfam" id="PF14686">
    <property type="entry name" value="fn3_3"/>
    <property type="match status" value="1"/>
</dbReference>
<name>A0AAD9ANU4_9PEZI</name>
<keyword evidence="6 10" id="KW-0732">Signal</keyword>
<comment type="catalytic activity">
    <reaction evidence="1">
        <text>Endotype eliminative cleavage of L-alpha-rhamnopyranosyl-(1-&gt;4)-alpha-D-galactopyranosyluronic acid bonds of rhamnogalacturonan I domains in ramified hairy regions of pectin leaving L-rhamnopyranose at the reducing end and 4-deoxy-4,5-unsaturated D-galactopyranosyluronic acid at the non-reducing end.</text>
        <dbReference type="EC" id="4.2.2.23"/>
    </reaction>
</comment>
<dbReference type="GO" id="GO:0000272">
    <property type="term" value="P:polysaccharide catabolic process"/>
    <property type="evidence" value="ECO:0007669"/>
    <property type="project" value="UniProtKB-KW"/>
</dbReference>
<evidence type="ECO:0000313" key="14">
    <source>
        <dbReference type="Proteomes" id="UP001243330"/>
    </source>
</evidence>
<dbReference type="Gene3D" id="2.60.40.1120">
    <property type="entry name" value="Carboxypeptidase-like, regulatory domain"/>
    <property type="match status" value="1"/>
</dbReference>
<dbReference type="EMBL" id="JAQOWY010000120">
    <property type="protein sequence ID" value="KAK1850402.1"/>
    <property type="molecule type" value="Genomic_DNA"/>
</dbReference>
<dbReference type="GO" id="GO:0005576">
    <property type="term" value="C:extracellular region"/>
    <property type="evidence" value="ECO:0007669"/>
    <property type="project" value="UniProtKB-SubCell"/>
</dbReference>
<dbReference type="InterPro" id="IPR014718">
    <property type="entry name" value="GH-type_carb-bd"/>
</dbReference>
<dbReference type="GO" id="GO:0030246">
    <property type="term" value="F:carbohydrate binding"/>
    <property type="evidence" value="ECO:0007669"/>
    <property type="project" value="InterPro"/>
</dbReference>
<feature type="domain" description="Rhamnogalacturonan lyase" evidence="12">
    <location>
        <begin position="306"/>
        <end position="384"/>
    </location>
</feature>
<dbReference type="SUPFAM" id="SSF49785">
    <property type="entry name" value="Galactose-binding domain-like"/>
    <property type="match status" value="1"/>
</dbReference>
<organism evidence="13 14">
    <name type="scientific">Colletotrichum chrysophilum</name>
    <dbReference type="NCBI Taxonomy" id="1836956"/>
    <lineage>
        <taxon>Eukaryota</taxon>
        <taxon>Fungi</taxon>
        <taxon>Dikarya</taxon>
        <taxon>Ascomycota</taxon>
        <taxon>Pezizomycotina</taxon>
        <taxon>Sordariomycetes</taxon>
        <taxon>Hypocreomycetidae</taxon>
        <taxon>Glomerellales</taxon>
        <taxon>Glomerellaceae</taxon>
        <taxon>Colletotrichum</taxon>
        <taxon>Colletotrichum gloeosporioides species complex</taxon>
    </lineage>
</organism>
<dbReference type="GO" id="GO:0102210">
    <property type="term" value="F:rhamnogalacturonan endolyase activity"/>
    <property type="evidence" value="ECO:0007669"/>
    <property type="project" value="UniProtKB-EC"/>
</dbReference>
<evidence type="ECO:0000256" key="1">
    <source>
        <dbReference type="ARBA" id="ARBA00001324"/>
    </source>
</evidence>
<dbReference type="SUPFAM" id="SSF74650">
    <property type="entry name" value="Galactose mutarotase-like"/>
    <property type="match status" value="1"/>
</dbReference>
<evidence type="ECO:0000256" key="6">
    <source>
        <dbReference type="ARBA" id="ARBA00022729"/>
    </source>
</evidence>
<dbReference type="PANTHER" id="PTHR32018">
    <property type="entry name" value="RHAMNOGALACTURONATE LYASE FAMILY PROTEIN"/>
    <property type="match status" value="1"/>
</dbReference>
<dbReference type="InterPro" id="IPR013784">
    <property type="entry name" value="Carb-bd-like_fold"/>
</dbReference>
<dbReference type="AlphaFoldDB" id="A0AAD9ANU4"/>
<keyword evidence="9" id="KW-0624">Polysaccharide degradation</keyword>
<evidence type="ECO:0000259" key="12">
    <source>
        <dbReference type="Pfam" id="PF14686"/>
    </source>
</evidence>
<evidence type="ECO:0000256" key="8">
    <source>
        <dbReference type="ARBA" id="ARBA00023277"/>
    </source>
</evidence>
<dbReference type="InterPro" id="IPR029411">
    <property type="entry name" value="RG-lyase_III"/>
</dbReference>
<dbReference type="SUPFAM" id="SSF49452">
    <property type="entry name" value="Starch-binding domain-like"/>
    <property type="match status" value="1"/>
</dbReference>
<feature type="signal peptide" evidence="10">
    <location>
        <begin position="1"/>
        <end position="16"/>
    </location>
</feature>
<evidence type="ECO:0000259" key="11">
    <source>
        <dbReference type="Pfam" id="PF14683"/>
    </source>
</evidence>
<evidence type="ECO:0000256" key="9">
    <source>
        <dbReference type="ARBA" id="ARBA00023326"/>
    </source>
</evidence>
<feature type="domain" description="Rhamnogalacturonan lyase" evidence="11">
    <location>
        <begin position="399"/>
        <end position="566"/>
    </location>
</feature>
<sequence length="568" mass="63582">MLTFLLLIGSSIIASAKPFLQQDSSRQWTFGNDVWNATQRSIRTDELWYGNRELFGQAVGHYYSSSVAANNFTITAAYILGEGEVDGTTYLDFYFETQAGEQHWVIFDGQHGAYQYFITSGMRDPGEFRSIWRLDNQTFTHGHTSARNQVLPTLDETLSGEFVFDSTYKLPNGTYITKYDFTDFIHNFDYYGVYGNGVGSWYIHGGKDYFNGDHLRQELAIHRELQTGDVAQLNMIQGGHFFSSRNITLVERKMYGPWLWYLNDGSSTDAAEKAAVEKASWPYSWVQDSAYHSRGSLNGKLTLSDGRPASNAAVFLGDNSDALSTLRQGSAYYYKVYADEDGLFEIENVRTGSYGLVAWANGSSIADVSTNYTQYNVTIENDAMTDLGTLIWGVPNVTTIFRIGEFDRTAYGFRFGGAPREYGLAELCSAYITYEVGQSDPSDWCYAQTQKGNWTIKFPVEGGVSANKAKLIISLAAYSQGGNFHVLINDVKVATVNSSTLANDGALYRSCTAAGEWRYLEYSFDASILRINGANDVRFWLYENTSDGSETLTNTLRGPMYDAVALRW</sequence>
<evidence type="ECO:0000256" key="3">
    <source>
        <dbReference type="ARBA" id="ARBA00010418"/>
    </source>
</evidence>
<evidence type="ECO:0000256" key="7">
    <source>
        <dbReference type="ARBA" id="ARBA00023239"/>
    </source>
</evidence>
<dbReference type="Gene3D" id="2.60.120.260">
    <property type="entry name" value="Galactose-binding domain-like"/>
    <property type="match status" value="1"/>
</dbReference>
<accession>A0AAD9ANU4</accession>